<dbReference type="SUPFAM" id="SSF52540">
    <property type="entry name" value="P-loop containing nucleoside triphosphate hydrolases"/>
    <property type="match status" value="2"/>
</dbReference>
<evidence type="ECO:0000259" key="9">
    <source>
        <dbReference type="PROSITE" id="PS50893"/>
    </source>
</evidence>
<organism evidence="10 11">
    <name type="scientific">Nakamurella flavida</name>
    <dbReference type="NCBI Taxonomy" id="363630"/>
    <lineage>
        <taxon>Bacteria</taxon>
        <taxon>Bacillati</taxon>
        <taxon>Actinomycetota</taxon>
        <taxon>Actinomycetes</taxon>
        <taxon>Nakamurellales</taxon>
        <taxon>Nakamurellaceae</taxon>
        <taxon>Nakamurella</taxon>
    </lineage>
</organism>
<evidence type="ECO:0000256" key="4">
    <source>
        <dbReference type="ARBA" id="ARBA00022737"/>
    </source>
</evidence>
<protein>
    <submittedName>
        <fullName evidence="10">ABC transporter ATP-binding protein</fullName>
    </submittedName>
</protein>
<dbReference type="PROSITE" id="PS50893">
    <property type="entry name" value="ABC_TRANSPORTER_2"/>
    <property type="match status" value="2"/>
</dbReference>
<dbReference type="GO" id="GO:0016887">
    <property type="term" value="F:ATP hydrolysis activity"/>
    <property type="evidence" value="ECO:0007669"/>
    <property type="project" value="InterPro"/>
</dbReference>
<dbReference type="InterPro" id="IPR050107">
    <property type="entry name" value="ABC_carbohydrate_import_ATPase"/>
</dbReference>
<dbReference type="Pfam" id="PF00005">
    <property type="entry name" value="ABC_tran"/>
    <property type="match status" value="2"/>
</dbReference>
<keyword evidence="3" id="KW-1003">Cell membrane</keyword>
<evidence type="ECO:0000256" key="6">
    <source>
        <dbReference type="ARBA" id="ARBA00022840"/>
    </source>
</evidence>
<dbReference type="InterPro" id="IPR003593">
    <property type="entry name" value="AAA+_ATPase"/>
</dbReference>
<keyword evidence="7" id="KW-1278">Translocase</keyword>
<dbReference type="EMBL" id="JAERWL010000010">
    <property type="protein sequence ID" value="MBM9477363.1"/>
    <property type="molecule type" value="Genomic_DNA"/>
</dbReference>
<keyword evidence="6 10" id="KW-0067">ATP-binding</keyword>
<dbReference type="InterPro" id="IPR027417">
    <property type="entry name" value="P-loop_NTPase"/>
</dbReference>
<accession>A0A938YMD8</accession>
<dbReference type="AlphaFoldDB" id="A0A938YMD8"/>
<evidence type="ECO:0000256" key="3">
    <source>
        <dbReference type="ARBA" id="ARBA00022475"/>
    </source>
</evidence>
<evidence type="ECO:0000313" key="10">
    <source>
        <dbReference type="EMBL" id="MBM9477363.1"/>
    </source>
</evidence>
<evidence type="ECO:0000256" key="8">
    <source>
        <dbReference type="ARBA" id="ARBA00023136"/>
    </source>
</evidence>
<feature type="domain" description="ABC transporter" evidence="9">
    <location>
        <begin position="16"/>
        <end position="251"/>
    </location>
</feature>
<dbReference type="SMART" id="SM00382">
    <property type="entry name" value="AAA"/>
    <property type="match status" value="2"/>
</dbReference>
<dbReference type="Gene3D" id="3.40.50.300">
    <property type="entry name" value="P-loop containing nucleotide triphosphate hydrolases"/>
    <property type="match status" value="2"/>
</dbReference>
<evidence type="ECO:0000256" key="2">
    <source>
        <dbReference type="ARBA" id="ARBA00022448"/>
    </source>
</evidence>
<comment type="subcellular location">
    <subcellularLocation>
        <location evidence="1">Cell membrane</location>
        <topology evidence="1">Peripheral membrane protein</topology>
    </subcellularLocation>
</comment>
<dbReference type="Proteomes" id="UP000663801">
    <property type="component" value="Unassembled WGS sequence"/>
</dbReference>
<sequence>MTTARPVARQGDPPLLVMRGIRKTFGSLVAVDDVDLEVRAGEIHALLGENGAGKSTLMNCLFGLTRPDQGDILIRGETVHVTSPRRALALGIGMVHQHFKLVPSLSVADNVFLGSEPHHGPFLDRRHSHRVVGELAERYGLDVRPDDLVRSLSVGAQQRVEILRALAKDVSVLVLDEPTAVLTPAETERFFQVVRGFAADGLAVVLISHHLREVREVADTVTVLRRGRRVAHEPIHAVTNAELAGLITGDAPPADSEVPFGTPGDVRLRVEGIELVSGRGKTVVDGVDLTVRAGEIVGVLGIAGNGQTELVEAITGLRTPAAGRVLVGPVDVTGAGPSAARAAGMAHVPEDRIGRGMAGNLSVEANITAGHLGSPEVGGRLLSAPRIRRLAAGLMTAFDVRAASPRQLMRRLSGGNAQKTVLAREFSRDPDLVVCAEPTRGLDIAAAAFVRRELVARRDSGGAVLLVSSEIEEVVAIADRVLVMSRGRIVAEFVDRRPTEAEVGRAMLEGSSS</sequence>
<evidence type="ECO:0000256" key="5">
    <source>
        <dbReference type="ARBA" id="ARBA00022741"/>
    </source>
</evidence>
<dbReference type="PANTHER" id="PTHR43790:SF4">
    <property type="entry name" value="GUANOSINE IMPORT ATP-BINDING PROTEIN NUPO"/>
    <property type="match status" value="1"/>
</dbReference>
<evidence type="ECO:0000256" key="7">
    <source>
        <dbReference type="ARBA" id="ARBA00022967"/>
    </source>
</evidence>
<dbReference type="RefSeq" id="WP_205257477.1">
    <property type="nucleotide sequence ID" value="NZ_BAAAPV010000003.1"/>
</dbReference>
<dbReference type="GO" id="GO:0005524">
    <property type="term" value="F:ATP binding"/>
    <property type="evidence" value="ECO:0007669"/>
    <property type="project" value="UniProtKB-KW"/>
</dbReference>
<keyword evidence="2" id="KW-0813">Transport</keyword>
<evidence type="ECO:0000313" key="11">
    <source>
        <dbReference type="Proteomes" id="UP000663801"/>
    </source>
</evidence>
<reference evidence="10" key="1">
    <citation type="submission" date="2021-01" db="EMBL/GenBank/DDBJ databases">
        <title>KCTC 19127 draft genome.</title>
        <authorList>
            <person name="An D."/>
        </authorList>
    </citation>
    <scope>NUCLEOTIDE SEQUENCE</scope>
    <source>
        <strain evidence="10">KCTC 19127</strain>
    </source>
</reference>
<name>A0A938YMD8_9ACTN</name>
<comment type="caution">
    <text evidence="10">The sequence shown here is derived from an EMBL/GenBank/DDBJ whole genome shotgun (WGS) entry which is preliminary data.</text>
</comment>
<dbReference type="PANTHER" id="PTHR43790">
    <property type="entry name" value="CARBOHYDRATE TRANSPORT ATP-BINDING PROTEIN MG119-RELATED"/>
    <property type="match status" value="1"/>
</dbReference>
<dbReference type="CDD" id="cd03215">
    <property type="entry name" value="ABC_Carb_Monos_II"/>
    <property type="match status" value="1"/>
</dbReference>
<dbReference type="InterPro" id="IPR003439">
    <property type="entry name" value="ABC_transporter-like_ATP-bd"/>
</dbReference>
<keyword evidence="4" id="KW-0677">Repeat</keyword>
<evidence type="ECO:0000256" key="1">
    <source>
        <dbReference type="ARBA" id="ARBA00004202"/>
    </source>
</evidence>
<proteinExistence type="predicted"/>
<keyword evidence="5" id="KW-0547">Nucleotide-binding</keyword>
<dbReference type="CDD" id="cd03216">
    <property type="entry name" value="ABC_Carb_Monos_I"/>
    <property type="match status" value="1"/>
</dbReference>
<keyword evidence="8" id="KW-0472">Membrane</keyword>
<dbReference type="GO" id="GO:0005886">
    <property type="term" value="C:plasma membrane"/>
    <property type="evidence" value="ECO:0007669"/>
    <property type="project" value="UniProtKB-SubCell"/>
</dbReference>
<keyword evidence="11" id="KW-1185">Reference proteome</keyword>
<gene>
    <name evidence="10" type="ORF">JL107_12995</name>
</gene>
<feature type="domain" description="ABC transporter" evidence="9">
    <location>
        <begin position="268"/>
        <end position="511"/>
    </location>
</feature>
<dbReference type="FunFam" id="3.40.50.300:FF:000127">
    <property type="entry name" value="Ribose import ATP-binding protein RbsA"/>
    <property type="match status" value="1"/>
</dbReference>